<dbReference type="NCBIfam" id="TIGR03725">
    <property type="entry name" value="T6A_YeaZ"/>
    <property type="match status" value="1"/>
</dbReference>
<keyword evidence="2" id="KW-0808">Transferase</keyword>
<dbReference type="PANTHER" id="PTHR11735:SF11">
    <property type="entry name" value="TRNA THREONYLCARBAMOYLADENOSINE BIOSYNTHESIS PROTEIN TSAB"/>
    <property type="match status" value="1"/>
</dbReference>
<dbReference type="KEGG" id="pex:IZT61_00235"/>
<evidence type="ECO:0000313" key="3">
    <source>
        <dbReference type="Proteomes" id="UP000594759"/>
    </source>
</evidence>
<dbReference type="InterPro" id="IPR022496">
    <property type="entry name" value="T6A_TsaB"/>
</dbReference>
<dbReference type="SUPFAM" id="SSF53067">
    <property type="entry name" value="Actin-like ATPase domain"/>
    <property type="match status" value="2"/>
</dbReference>
<name>A0A7S9L080_9SPHI</name>
<dbReference type="GO" id="GO:0016740">
    <property type="term" value="F:transferase activity"/>
    <property type="evidence" value="ECO:0007669"/>
    <property type="project" value="UniProtKB-KW"/>
</dbReference>
<organism evidence="2 3">
    <name type="scientific">Pedobacter endophyticus</name>
    <dbReference type="NCBI Taxonomy" id="2789740"/>
    <lineage>
        <taxon>Bacteria</taxon>
        <taxon>Pseudomonadati</taxon>
        <taxon>Bacteroidota</taxon>
        <taxon>Sphingobacteriia</taxon>
        <taxon>Sphingobacteriales</taxon>
        <taxon>Sphingobacteriaceae</taxon>
        <taxon>Pedobacter</taxon>
    </lineage>
</organism>
<evidence type="ECO:0000259" key="1">
    <source>
        <dbReference type="Pfam" id="PF00814"/>
    </source>
</evidence>
<dbReference type="InterPro" id="IPR000905">
    <property type="entry name" value="Gcp-like_dom"/>
</dbReference>
<dbReference type="GO" id="GO:0005829">
    <property type="term" value="C:cytosol"/>
    <property type="evidence" value="ECO:0007669"/>
    <property type="project" value="TreeGrafter"/>
</dbReference>
<protein>
    <submittedName>
        <fullName evidence="2">tRNA (Adenosine(37)-N6)-threonylcarbamoyltransferase complex dimerization subunit type 1 TsaB</fullName>
    </submittedName>
</protein>
<dbReference type="PANTHER" id="PTHR11735">
    <property type="entry name" value="TRNA N6-ADENOSINE THREONYLCARBAMOYLTRANSFERASE"/>
    <property type="match status" value="1"/>
</dbReference>
<keyword evidence="3" id="KW-1185">Reference proteome</keyword>
<dbReference type="Gene3D" id="3.30.420.40">
    <property type="match status" value="2"/>
</dbReference>
<proteinExistence type="predicted"/>
<dbReference type="Proteomes" id="UP000594759">
    <property type="component" value="Chromosome"/>
</dbReference>
<evidence type="ECO:0000313" key="2">
    <source>
        <dbReference type="EMBL" id="QPH39746.1"/>
    </source>
</evidence>
<sequence length="232" mass="24979">MAKILQIETATQVCSVAVSIDGKTVSVKEQSGQNLHASSLTLFVEEAIKSIGLSYSEIDAVAVSKGPGSYTGLRIGVSTAKGLCYALEKPLIAIETLKMMAAGFLLENRDYKGLVCPMIDARRMEVYTSVFDAALNVIEPTSAKIIDENSFLNLLPNNQITFIGDGSSKCGDVLNHANACFSDSNFNSAAYMSGLADSAFNNGQFEDVAYFEPFYLKDFVVTQPKKAPPKQS</sequence>
<feature type="domain" description="Gcp-like" evidence="1">
    <location>
        <begin position="34"/>
        <end position="157"/>
    </location>
</feature>
<dbReference type="CDD" id="cd24032">
    <property type="entry name" value="ASKHA_NBD_TsaB"/>
    <property type="match status" value="1"/>
</dbReference>
<dbReference type="AlphaFoldDB" id="A0A7S9L080"/>
<dbReference type="InterPro" id="IPR043129">
    <property type="entry name" value="ATPase_NBD"/>
</dbReference>
<dbReference type="GO" id="GO:0002949">
    <property type="term" value="P:tRNA threonylcarbamoyladenosine modification"/>
    <property type="evidence" value="ECO:0007669"/>
    <property type="project" value="InterPro"/>
</dbReference>
<reference evidence="2 3" key="1">
    <citation type="submission" date="2020-11" db="EMBL/GenBank/DDBJ databases">
        <title>Pedobacter endophytica, an endophytic bacteria isolated form Carex pumila.</title>
        <authorList>
            <person name="Peng Y."/>
            <person name="Jiang L."/>
            <person name="Lee J."/>
        </authorList>
    </citation>
    <scope>NUCLEOTIDE SEQUENCE [LARGE SCALE GENOMIC DNA]</scope>
    <source>
        <strain evidence="2 3">JBR3-12</strain>
    </source>
</reference>
<accession>A0A7S9L080</accession>
<dbReference type="Pfam" id="PF00814">
    <property type="entry name" value="TsaD"/>
    <property type="match status" value="1"/>
</dbReference>
<dbReference type="EMBL" id="CP064939">
    <property type="protein sequence ID" value="QPH39746.1"/>
    <property type="molecule type" value="Genomic_DNA"/>
</dbReference>
<gene>
    <name evidence="2" type="primary">tsaB</name>
    <name evidence="2" type="ORF">IZT61_00235</name>
</gene>
<dbReference type="RefSeq" id="WP_196099211.1">
    <property type="nucleotide sequence ID" value="NZ_CP064939.1"/>
</dbReference>